<evidence type="ECO:0000256" key="3">
    <source>
        <dbReference type="ARBA" id="ARBA00022692"/>
    </source>
</evidence>
<dbReference type="PANTHER" id="PTHR40064">
    <property type="entry name" value="MEMBRANE PROTEIN-RELATED"/>
    <property type="match status" value="1"/>
</dbReference>
<evidence type="ECO:0000256" key="6">
    <source>
        <dbReference type="SAM" id="Phobius"/>
    </source>
</evidence>
<dbReference type="AlphaFoldDB" id="A0A845T8Y1"/>
<dbReference type="Pfam" id="PF06081">
    <property type="entry name" value="ArAE_1"/>
    <property type="match status" value="1"/>
</dbReference>
<accession>A0A845T8Y1</accession>
<reference evidence="7 8" key="1">
    <citation type="submission" date="2019-06" db="EMBL/GenBank/DDBJ databases">
        <title>Draft genome sequences of 15 bacterial species constituting the stable defined intestinal microbiota of the GM15 gnotobiotic mouse model.</title>
        <authorList>
            <person name="Elie C."/>
            <person name="Mathieu A."/>
            <person name="Saliou A."/>
            <person name="Darnaud M."/>
            <person name="Leulier F."/>
            <person name="Tamellini A."/>
        </authorList>
    </citation>
    <scope>NUCLEOTIDE SEQUENCE [LARGE SCALE GENOMIC DNA]</scope>
    <source>
        <strain evidence="7 8">JM4-15</strain>
    </source>
</reference>
<feature type="transmembrane region" description="Helical" evidence="6">
    <location>
        <begin position="61"/>
        <end position="81"/>
    </location>
</feature>
<dbReference type="GO" id="GO:0005886">
    <property type="term" value="C:plasma membrane"/>
    <property type="evidence" value="ECO:0007669"/>
    <property type="project" value="UniProtKB-SubCell"/>
</dbReference>
<name>A0A845T8Y1_9FIRM</name>
<dbReference type="InterPro" id="IPR052984">
    <property type="entry name" value="UPF0421"/>
</dbReference>
<dbReference type="EMBL" id="VIQT01000024">
    <property type="protein sequence ID" value="NDO40771.1"/>
    <property type="molecule type" value="Genomic_DNA"/>
</dbReference>
<evidence type="ECO:0000256" key="2">
    <source>
        <dbReference type="ARBA" id="ARBA00022475"/>
    </source>
</evidence>
<keyword evidence="4 6" id="KW-1133">Transmembrane helix</keyword>
<comment type="subcellular location">
    <subcellularLocation>
        <location evidence="1">Cell membrane</location>
        <topology evidence="1">Multi-pass membrane protein</topology>
    </subcellularLocation>
</comment>
<keyword evidence="2" id="KW-1003">Cell membrane</keyword>
<comment type="caution">
    <text evidence="7">The sequence shown here is derived from an EMBL/GenBank/DDBJ whole genome shotgun (WGS) entry which is preliminary data.</text>
</comment>
<dbReference type="Proteomes" id="UP000462501">
    <property type="component" value="Unassembled WGS sequence"/>
</dbReference>
<protein>
    <submittedName>
        <fullName evidence="7">FUSC family protein</fullName>
    </submittedName>
</protein>
<evidence type="ECO:0000313" key="8">
    <source>
        <dbReference type="Proteomes" id="UP000462501"/>
    </source>
</evidence>
<gene>
    <name evidence="7" type="ORF">FMM72_16420</name>
</gene>
<evidence type="ECO:0000256" key="5">
    <source>
        <dbReference type="ARBA" id="ARBA00023136"/>
    </source>
</evidence>
<feature type="transmembrane region" description="Helical" evidence="6">
    <location>
        <begin position="87"/>
        <end position="106"/>
    </location>
</feature>
<sequence>MKISPLKVGGRTIKTVIAVFLCFSVDTVRNSNTAFYAAIAAILCIQRTPEDSLREALNREIATIIGGAWGMTVLLFEKNIYFIPCEILRYLCLSILLIPLINFSVLIKQEKGTFLMCVVFLCIAVTHGTDESPLTFGLNRIADTTVGIMIALLINQIPAAEQKVK</sequence>
<keyword evidence="5 6" id="KW-0472">Membrane</keyword>
<dbReference type="PANTHER" id="PTHR40064:SF1">
    <property type="entry name" value="MEMBRANE PROTEIN"/>
    <property type="match status" value="1"/>
</dbReference>
<keyword evidence="3 6" id="KW-0812">Transmembrane</keyword>
<evidence type="ECO:0000256" key="1">
    <source>
        <dbReference type="ARBA" id="ARBA00004651"/>
    </source>
</evidence>
<organism evidence="7 8">
    <name type="scientific">Anaerotruncus colihominis</name>
    <dbReference type="NCBI Taxonomy" id="169435"/>
    <lineage>
        <taxon>Bacteria</taxon>
        <taxon>Bacillati</taxon>
        <taxon>Bacillota</taxon>
        <taxon>Clostridia</taxon>
        <taxon>Eubacteriales</taxon>
        <taxon>Oscillospiraceae</taxon>
        <taxon>Anaerotruncus</taxon>
    </lineage>
</organism>
<evidence type="ECO:0000313" key="7">
    <source>
        <dbReference type="EMBL" id="NDO40771.1"/>
    </source>
</evidence>
<dbReference type="InterPro" id="IPR010343">
    <property type="entry name" value="ArAE_1"/>
</dbReference>
<evidence type="ECO:0000256" key="4">
    <source>
        <dbReference type="ARBA" id="ARBA00022989"/>
    </source>
</evidence>
<proteinExistence type="predicted"/>